<proteinExistence type="predicted"/>
<name>A0A7J7PCD8_9MAGN</name>
<evidence type="ECO:0000313" key="2">
    <source>
        <dbReference type="EMBL" id="KAF6177013.1"/>
    </source>
</evidence>
<protein>
    <submittedName>
        <fullName evidence="2">Uncharacterized protein</fullName>
    </submittedName>
</protein>
<gene>
    <name evidence="2" type="ORF">GIB67_022903</name>
</gene>
<feature type="transmembrane region" description="Helical" evidence="1">
    <location>
        <begin position="122"/>
        <end position="142"/>
    </location>
</feature>
<feature type="non-terminal residue" evidence="2">
    <location>
        <position position="1"/>
    </location>
</feature>
<comment type="caution">
    <text evidence="2">The sequence shown here is derived from an EMBL/GenBank/DDBJ whole genome shotgun (WGS) entry which is preliminary data.</text>
</comment>
<sequence length="155" mass="17731">GLPPVSCDLISCLFKLFFFTLSLSLNYHSSISTRVFLRLFLPLLFYFNFIVWRSNFILVHGSFNLGFQLLQPLQIQGCTLVAEFRIGIVKSASGLYIVGLWACTWCLQVLGWVVYLFVGFGIVVWVFICGQIFEFLFACDMAPKIPVGTKWPYFN</sequence>
<feature type="transmembrane region" description="Helical" evidence="1">
    <location>
        <begin position="35"/>
        <end position="52"/>
    </location>
</feature>
<feature type="transmembrane region" description="Helical" evidence="1">
    <location>
        <begin position="12"/>
        <end position="29"/>
    </location>
</feature>
<dbReference type="EMBL" id="JACGCM010000007">
    <property type="protein sequence ID" value="KAF6177013.1"/>
    <property type="molecule type" value="Genomic_DNA"/>
</dbReference>
<organism evidence="2 3">
    <name type="scientific">Kingdonia uniflora</name>
    <dbReference type="NCBI Taxonomy" id="39325"/>
    <lineage>
        <taxon>Eukaryota</taxon>
        <taxon>Viridiplantae</taxon>
        <taxon>Streptophyta</taxon>
        <taxon>Embryophyta</taxon>
        <taxon>Tracheophyta</taxon>
        <taxon>Spermatophyta</taxon>
        <taxon>Magnoliopsida</taxon>
        <taxon>Ranunculales</taxon>
        <taxon>Circaeasteraceae</taxon>
        <taxon>Kingdonia</taxon>
    </lineage>
</organism>
<evidence type="ECO:0000313" key="3">
    <source>
        <dbReference type="Proteomes" id="UP000541444"/>
    </source>
</evidence>
<reference evidence="2 3" key="1">
    <citation type="journal article" date="2020" name="IScience">
        <title>Genome Sequencing of the Endangered Kingdonia uniflora (Circaeasteraceae, Ranunculales) Reveals Potential Mechanisms of Evolutionary Specialization.</title>
        <authorList>
            <person name="Sun Y."/>
            <person name="Deng T."/>
            <person name="Zhang A."/>
            <person name="Moore M.J."/>
            <person name="Landis J.B."/>
            <person name="Lin N."/>
            <person name="Zhang H."/>
            <person name="Zhang X."/>
            <person name="Huang J."/>
            <person name="Zhang X."/>
            <person name="Sun H."/>
            <person name="Wang H."/>
        </authorList>
    </citation>
    <scope>NUCLEOTIDE SEQUENCE [LARGE SCALE GENOMIC DNA]</scope>
    <source>
        <strain evidence="2">TB1705</strain>
        <tissue evidence="2">Leaf</tissue>
    </source>
</reference>
<dbReference type="Proteomes" id="UP000541444">
    <property type="component" value="Unassembled WGS sequence"/>
</dbReference>
<keyword evidence="1" id="KW-1133">Transmembrane helix</keyword>
<accession>A0A7J7PCD8</accession>
<keyword evidence="3" id="KW-1185">Reference proteome</keyword>
<dbReference type="AlphaFoldDB" id="A0A7J7PCD8"/>
<feature type="transmembrane region" description="Helical" evidence="1">
    <location>
        <begin position="95"/>
        <end position="116"/>
    </location>
</feature>
<keyword evidence="1" id="KW-0812">Transmembrane</keyword>
<evidence type="ECO:0000256" key="1">
    <source>
        <dbReference type="SAM" id="Phobius"/>
    </source>
</evidence>
<keyword evidence="1" id="KW-0472">Membrane</keyword>